<keyword evidence="5" id="KW-1185">Reference proteome</keyword>
<evidence type="ECO:0000256" key="2">
    <source>
        <dbReference type="SAM" id="MobiDB-lite"/>
    </source>
</evidence>
<reference evidence="4 5" key="2">
    <citation type="submission" date="2020-02" db="EMBL/GenBank/DDBJ databases">
        <title>The new genus of Enterobacteriales.</title>
        <authorList>
            <person name="Kim I.S."/>
        </authorList>
    </citation>
    <scope>NUCLEOTIDE SEQUENCE [LARGE SCALE GENOMIC DNA]</scope>
    <source>
        <strain evidence="4 5">SAP-6</strain>
    </source>
</reference>
<dbReference type="AlphaFoldDB" id="A0A845SP95"/>
<dbReference type="PANTHER" id="PTHR43401:SF2">
    <property type="entry name" value="L-THREONINE 3-DEHYDROGENASE"/>
    <property type="match status" value="1"/>
</dbReference>
<feature type="region of interest" description="Disordered" evidence="2">
    <location>
        <begin position="326"/>
        <end position="345"/>
    </location>
</feature>
<keyword evidence="1" id="KW-0560">Oxidoreductase</keyword>
<organism evidence="4 5">
    <name type="scientific">Acerihabitans arboris</name>
    <dbReference type="NCBI Taxonomy" id="2691583"/>
    <lineage>
        <taxon>Bacteria</taxon>
        <taxon>Pseudomonadati</taxon>
        <taxon>Pseudomonadota</taxon>
        <taxon>Gammaproteobacteria</taxon>
        <taxon>Enterobacterales</taxon>
        <taxon>Pectobacteriaceae</taxon>
        <taxon>Acerihabitans</taxon>
    </lineage>
</organism>
<name>A0A845SP95_9GAMM</name>
<dbReference type="Gene3D" id="3.90.180.10">
    <property type="entry name" value="Medium-chain alcohol dehydrogenases, catalytic domain"/>
    <property type="match status" value="1"/>
</dbReference>
<evidence type="ECO:0000259" key="3">
    <source>
        <dbReference type="Pfam" id="PF00107"/>
    </source>
</evidence>
<dbReference type="InterPro" id="IPR036291">
    <property type="entry name" value="NAD(P)-bd_dom_sf"/>
</dbReference>
<dbReference type="InterPro" id="IPR011032">
    <property type="entry name" value="GroES-like_sf"/>
</dbReference>
<protein>
    <submittedName>
        <fullName evidence="4">Zinc-binding dehydrogenase</fullName>
    </submittedName>
</protein>
<gene>
    <name evidence="4" type="ORF">GRH90_20895</name>
</gene>
<accession>A0A845SP95</accession>
<sequence length="345" mass="37601">MSMSAVVSLGAGRLKYVERLEQKNGDWPQWQVCCCGICKTDRALAWSASNEGLVLGHEVVCCDRDGHYYALNNKIGCGACEYCREGLTGHCSGICELGVTHHGGYATRISAPKHCMYSLRLHDPQLGILVEPLACVIHGLGRLMAMPALRGNAEPRILVIGSGVAGKMMAHLLLHRTTARLTLCDIDNDALQWAQDWPIDCQRMPAAAHYHAVIECSGGEGTLDTALSAVRRAGVVMLYGIPAAGQTLPVSSETFLDRELTLLASRAGCTPTAFTQAVRYLEQHQPFFSSMMGKKIRLRHLPDELLHHPPRPGTRTWVTMAGAATHANEMPDPAWQKTTRPGGDR</sequence>
<feature type="domain" description="Alcohol dehydrogenase-like C-terminal" evidence="3">
    <location>
        <begin position="199"/>
        <end position="281"/>
    </location>
</feature>
<reference evidence="4 5" key="1">
    <citation type="submission" date="2019-12" db="EMBL/GenBank/DDBJ databases">
        <authorList>
            <person name="Lee S.D."/>
        </authorList>
    </citation>
    <scope>NUCLEOTIDE SEQUENCE [LARGE SCALE GENOMIC DNA]</scope>
    <source>
        <strain evidence="4 5">SAP-6</strain>
    </source>
</reference>
<dbReference type="EMBL" id="WUBS01000016">
    <property type="protein sequence ID" value="NDL65192.1"/>
    <property type="molecule type" value="Genomic_DNA"/>
</dbReference>
<evidence type="ECO:0000256" key="1">
    <source>
        <dbReference type="ARBA" id="ARBA00023002"/>
    </source>
</evidence>
<dbReference type="GO" id="GO:0016491">
    <property type="term" value="F:oxidoreductase activity"/>
    <property type="evidence" value="ECO:0007669"/>
    <property type="project" value="UniProtKB-KW"/>
</dbReference>
<dbReference type="SUPFAM" id="SSF51735">
    <property type="entry name" value="NAD(P)-binding Rossmann-fold domains"/>
    <property type="match status" value="1"/>
</dbReference>
<dbReference type="Gene3D" id="3.40.50.720">
    <property type="entry name" value="NAD(P)-binding Rossmann-like Domain"/>
    <property type="match status" value="1"/>
</dbReference>
<dbReference type="Pfam" id="PF00107">
    <property type="entry name" value="ADH_zinc_N"/>
    <property type="match status" value="1"/>
</dbReference>
<dbReference type="SUPFAM" id="SSF50129">
    <property type="entry name" value="GroES-like"/>
    <property type="match status" value="1"/>
</dbReference>
<dbReference type="PANTHER" id="PTHR43401">
    <property type="entry name" value="L-THREONINE 3-DEHYDROGENASE"/>
    <property type="match status" value="1"/>
</dbReference>
<proteinExistence type="predicted"/>
<comment type="caution">
    <text evidence="4">The sequence shown here is derived from an EMBL/GenBank/DDBJ whole genome shotgun (WGS) entry which is preliminary data.</text>
</comment>
<dbReference type="Proteomes" id="UP000461443">
    <property type="component" value="Unassembled WGS sequence"/>
</dbReference>
<dbReference type="InterPro" id="IPR050129">
    <property type="entry name" value="Zn_alcohol_dh"/>
</dbReference>
<evidence type="ECO:0000313" key="4">
    <source>
        <dbReference type="EMBL" id="NDL65192.1"/>
    </source>
</evidence>
<evidence type="ECO:0000313" key="5">
    <source>
        <dbReference type="Proteomes" id="UP000461443"/>
    </source>
</evidence>
<dbReference type="InterPro" id="IPR013149">
    <property type="entry name" value="ADH-like_C"/>
</dbReference>